<sequence length="54" mass="6420">MTKTIKQLESQLERLERKSDEELANGYYEAFERTCAQIRELDLQIELKKNSETV</sequence>
<reference evidence="1 2" key="1">
    <citation type="journal article" date="2014" name="Appl. Environ. Microbiol.">
        <title>Combined Use of Bacteriophage K and a Novel Bacteriophage To Reduce Staphylococcus aureus Biofilm Formation.</title>
        <authorList>
            <person name="Alves D.R."/>
            <person name="Gaudion A."/>
            <person name="Bean J.E."/>
            <person name="Perez Esteban P."/>
            <person name="Arnot T.C."/>
            <person name="Harper D.R."/>
            <person name="Kot W."/>
            <person name="Hansen L.H."/>
            <person name="Enright M.C."/>
            <person name="Jenkins A.T."/>
        </authorList>
    </citation>
    <scope>NUCLEOTIDE SEQUENCE [LARGE SCALE GENOMIC DNA]</scope>
</reference>
<dbReference type="Proteomes" id="UP000028960">
    <property type="component" value="Segment"/>
</dbReference>
<dbReference type="KEGG" id="vg:22276197"/>
<proteinExistence type="predicted"/>
<accession>A0A076GAK2</accession>
<name>A0A076GAK2_9CAUD</name>
<evidence type="ECO:0000313" key="2">
    <source>
        <dbReference type="Proteomes" id="UP000028960"/>
    </source>
</evidence>
<keyword evidence="2" id="KW-1185">Reference proteome</keyword>
<dbReference type="EMBL" id="KJ888149">
    <property type="protein sequence ID" value="AII26849.1"/>
    <property type="molecule type" value="Genomic_DNA"/>
</dbReference>
<protein>
    <submittedName>
        <fullName evidence="1">Uncharacterized protein</fullName>
    </submittedName>
</protein>
<evidence type="ECO:0000313" key="1">
    <source>
        <dbReference type="EMBL" id="AII26849.1"/>
    </source>
</evidence>
<dbReference type="GeneID" id="22276197"/>
<dbReference type="RefSeq" id="YP_009097939.1">
    <property type="nucleotide sequence ID" value="NC_025416.1"/>
</dbReference>
<organism evidence="1 2">
    <name type="scientific">Staphylococcus phage MCE-2014</name>
    <dbReference type="NCBI Taxonomy" id="1524910"/>
    <lineage>
        <taxon>Viruses</taxon>
        <taxon>Duplodnaviria</taxon>
        <taxon>Heunggongvirae</taxon>
        <taxon>Uroviricota</taxon>
        <taxon>Caudoviricetes</taxon>
        <taxon>Herelleviridae</taxon>
        <taxon>Twortvirinae</taxon>
        <taxon>Kayvirus</taxon>
        <taxon>Kayvirus MCE2014</taxon>
    </lineage>
</organism>